<dbReference type="PANTHER" id="PTHR46696">
    <property type="entry name" value="P450, PUTATIVE (EUROFUNG)-RELATED"/>
    <property type="match status" value="1"/>
</dbReference>
<dbReference type="EMBL" id="JBHUFV010000096">
    <property type="protein sequence ID" value="MFD1939772.1"/>
    <property type="molecule type" value="Genomic_DNA"/>
</dbReference>
<dbReference type="InterPro" id="IPR017972">
    <property type="entry name" value="Cyt_P450_CS"/>
</dbReference>
<evidence type="ECO:0000256" key="3">
    <source>
        <dbReference type="SAM" id="MobiDB-lite"/>
    </source>
</evidence>
<name>A0ABW4TF80_9ACTN</name>
<dbReference type="PRINTS" id="PR00359">
    <property type="entry name" value="BP450"/>
</dbReference>
<gene>
    <name evidence="4" type="ORF">ACFSKW_50785</name>
</gene>
<evidence type="ECO:0000313" key="5">
    <source>
        <dbReference type="Proteomes" id="UP001597368"/>
    </source>
</evidence>
<evidence type="ECO:0000313" key="4">
    <source>
        <dbReference type="EMBL" id="MFD1939772.1"/>
    </source>
</evidence>
<comment type="caution">
    <text evidence="4">The sequence shown here is derived from an EMBL/GenBank/DDBJ whole genome shotgun (WGS) entry which is preliminary data.</text>
</comment>
<dbReference type="PROSITE" id="PS00086">
    <property type="entry name" value="CYTOCHROME_P450"/>
    <property type="match status" value="1"/>
</dbReference>
<dbReference type="PRINTS" id="PR00385">
    <property type="entry name" value="P450"/>
</dbReference>
<sequence>MEVPHRAAKSPPLRPFDPDHPSTAADPYPGYRLLREQDPICHLPDHDLWLVTRHADVVEVLSDPGRFSSQLGMGAVPRVHAPRSVDYRIGAPGVRVLIATDPPEHTRLRRAVFAPFSRSAVTRLTPRIEEIARGLVAGLLANAEDGTADVYRDLAAPLPVLVLAELLGVSAEVRDEFMEWAAVITDDLDMIGSPEFRLGRGYDMFRYFYSEIRRRKQEPGDDLLSAVAATDAAGLSNHEVLAFCAFLLVAGVETTANLFTNIIDILFRHPEVLQRLWAAPELAEAVVEESLRYDTSVQGLWRAPVAEDRLGGVALPAGGRLLVLFGSANRDDEVFADAATFDLERSPNPHLAFGYGHHRCLGAGLAKAELVVALKALIEATGGIMPRGRPVRRNSLVLRGFTTQPVTVWPR</sequence>
<accession>A0ABW4TF80</accession>
<keyword evidence="2" id="KW-0560">Oxidoreductase</keyword>
<evidence type="ECO:0000256" key="1">
    <source>
        <dbReference type="ARBA" id="ARBA00010617"/>
    </source>
</evidence>
<comment type="similarity">
    <text evidence="1 2">Belongs to the cytochrome P450 family.</text>
</comment>
<dbReference type="InterPro" id="IPR036396">
    <property type="entry name" value="Cyt_P450_sf"/>
</dbReference>
<keyword evidence="2" id="KW-0349">Heme</keyword>
<dbReference type="Gene3D" id="1.10.630.10">
    <property type="entry name" value="Cytochrome P450"/>
    <property type="match status" value="1"/>
</dbReference>
<evidence type="ECO:0000256" key="2">
    <source>
        <dbReference type="RuleBase" id="RU000461"/>
    </source>
</evidence>
<dbReference type="Pfam" id="PF00067">
    <property type="entry name" value="p450"/>
    <property type="match status" value="1"/>
</dbReference>
<feature type="region of interest" description="Disordered" evidence="3">
    <location>
        <begin position="1"/>
        <end position="29"/>
    </location>
</feature>
<dbReference type="PANTHER" id="PTHR46696:SF4">
    <property type="entry name" value="BIOTIN BIOSYNTHESIS CYTOCHROME P450"/>
    <property type="match status" value="1"/>
</dbReference>
<keyword evidence="2" id="KW-0503">Monooxygenase</keyword>
<reference evidence="5" key="1">
    <citation type="journal article" date="2019" name="Int. J. Syst. Evol. Microbiol.">
        <title>The Global Catalogue of Microorganisms (GCM) 10K type strain sequencing project: providing services to taxonomists for standard genome sequencing and annotation.</title>
        <authorList>
            <consortium name="The Broad Institute Genomics Platform"/>
            <consortium name="The Broad Institute Genome Sequencing Center for Infectious Disease"/>
            <person name="Wu L."/>
            <person name="Ma J."/>
        </authorList>
    </citation>
    <scope>NUCLEOTIDE SEQUENCE [LARGE SCALE GENOMIC DNA]</scope>
    <source>
        <strain evidence="5">ICMP 6774ER</strain>
    </source>
</reference>
<dbReference type="InterPro" id="IPR002397">
    <property type="entry name" value="Cyt_P450_B"/>
</dbReference>
<keyword evidence="2" id="KW-0408">Iron</keyword>
<dbReference type="InterPro" id="IPR001128">
    <property type="entry name" value="Cyt_P450"/>
</dbReference>
<proteinExistence type="inferred from homology"/>
<organism evidence="4 5">
    <name type="scientific">Nonomuraea mangrovi</name>
    <dbReference type="NCBI Taxonomy" id="2316207"/>
    <lineage>
        <taxon>Bacteria</taxon>
        <taxon>Bacillati</taxon>
        <taxon>Actinomycetota</taxon>
        <taxon>Actinomycetes</taxon>
        <taxon>Streptosporangiales</taxon>
        <taxon>Streptosporangiaceae</taxon>
        <taxon>Nonomuraea</taxon>
    </lineage>
</organism>
<protein>
    <submittedName>
        <fullName evidence="4">Cytochrome P450</fullName>
    </submittedName>
</protein>
<dbReference type="Proteomes" id="UP001597368">
    <property type="component" value="Unassembled WGS sequence"/>
</dbReference>
<keyword evidence="5" id="KW-1185">Reference proteome</keyword>
<keyword evidence="2" id="KW-0479">Metal-binding</keyword>
<dbReference type="SUPFAM" id="SSF48264">
    <property type="entry name" value="Cytochrome P450"/>
    <property type="match status" value="1"/>
</dbReference>